<organism evidence="1 2">
    <name type="scientific">Aureobasidium pullulans</name>
    <name type="common">Black yeast</name>
    <name type="synonym">Pullularia pullulans</name>
    <dbReference type="NCBI Taxonomy" id="5580"/>
    <lineage>
        <taxon>Eukaryota</taxon>
        <taxon>Fungi</taxon>
        <taxon>Dikarya</taxon>
        <taxon>Ascomycota</taxon>
        <taxon>Pezizomycotina</taxon>
        <taxon>Dothideomycetes</taxon>
        <taxon>Dothideomycetidae</taxon>
        <taxon>Dothideales</taxon>
        <taxon>Saccotheciaceae</taxon>
        <taxon>Aureobasidium</taxon>
    </lineage>
</organism>
<comment type="caution">
    <text evidence="1">The sequence shown here is derived from an EMBL/GenBank/DDBJ whole genome shotgun (WGS) entry which is preliminary data.</text>
</comment>
<dbReference type="EMBL" id="QZAJ01001201">
    <property type="protein sequence ID" value="THW02996.1"/>
    <property type="molecule type" value="Genomic_DNA"/>
</dbReference>
<dbReference type="Proteomes" id="UP000308014">
    <property type="component" value="Unassembled WGS sequence"/>
</dbReference>
<protein>
    <submittedName>
        <fullName evidence="1">Uncharacterized protein</fullName>
    </submittedName>
</protein>
<evidence type="ECO:0000313" key="1">
    <source>
        <dbReference type="EMBL" id="THW02996.1"/>
    </source>
</evidence>
<reference evidence="1 2" key="1">
    <citation type="submission" date="2018-10" db="EMBL/GenBank/DDBJ databases">
        <title>Fifty Aureobasidium pullulans genomes reveal a recombining polyextremotolerant generalist.</title>
        <authorList>
            <person name="Gostincar C."/>
            <person name="Turk M."/>
            <person name="Zajc J."/>
            <person name="Gunde-Cimerman N."/>
        </authorList>
    </citation>
    <scope>NUCLEOTIDE SEQUENCE [LARGE SCALE GENOMIC DNA]</scope>
    <source>
        <strain evidence="1 2">EXF-11318</strain>
    </source>
</reference>
<gene>
    <name evidence="1" type="ORF">D6D24_10750</name>
</gene>
<accession>A0A4S8UYX3</accession>
<evidence type="ECO:0000313" key="2">
    <source>
        <dbReference type="Proteomes" id="UP000308014"/>
    </source>
</evidence>
<sequence>MMRLKKKTSVLCFRLVTTTSSRTALTQRTSARKRLTLEISSDIEKSLPKKVLGEAIKSHGEGHYNDCLYRPSYGVETTHCFGGYLLSFLERAAKAFLELVATYERAIVNVEPKELEVESKAVQDGSKQIN</sequence>
<name>A0A4S8UYX3_AURPU</name>
<dbReference type="AlphaFoldDB" id="A0A4S8UYX3"/>
<proteinExistence type="predicted"/>